<sequence>MTQIKRKFFHRLTLCTIIPHESKTKKMELVSQIINDLIDEEKSLNSALLKTKVLASRIQNEVLLNWVNNELSGYLNTNKIPNYRREINNELKGTFINGTMKYTNTQVPTIGLDKSFEKKLRTTDFIESISMLEKLIISNKSSTLNGAIRAELSSIIEENWINMGNPYLQLISVYKSMPKSSVVEIIINVRNKLLDFMLELDGKYGNLTEIKDLTMKKEEISSIVNNTIITGDGNILNTGKKSTIKNTPNINKANKDDLITHLKNIGLTEDDTTEIAEIVDLEAPDFQNEKFGVKVNTWIAKMIGKTVDGSWNVGIGVAGTLLAEAIKKYYGM</sequence>
<proteinExistence type="predicted"/>
<name>A0A1M5KNF9_9FLAO</name>
<dbReference type="STRING" id="229205.SAMN05444372_10717"/>
<evidence type="ECO:0000313" key="2">
    <source>
        <dbReference type="EMBL" id="SHG54039.1"/>
    </source>
</evidence>
<evidence type="ECO:0000259" key="1">
    <source>
        <dbReference type="Pfam" id="PF18864"/>
    </source>
</evidence>
<feature type="domain" description="AbiTii" evidence="1">
    <location>
        <begin position="28"/>
        <end position="225"/>
    </location>
</feature>
<dbReference type="EMBL" id="FQWF01000007">
    <property type="protein sequence ID" value="SHG54039.1"/>
    <property type="molecule type" value="Genomic_DNA"/>
</dbReference>
<dbReference type="InterPro" id="IPR041304">
    <property type="entry name" value="AbiTii"/>
</dbReference>
<dbReference type="Pfam" id="PF18864">
    <property type="entry name" value="AbiTii"/>
    <property type="match status" value="1"/>
</dbReference>
<evidence type="ECO:0000313" key="3">
    <source>
        <dbReference type="Proteomes" id="UP000184020"/>
    </source>
</evidence>
<reference evidence="3" key="1">
    <citation type="submission" date="2016-11" db="EMBL/GenBank/DDBJ databases">
        <authorList>
            <person name="Varghese N."/>
            <person name="Submissions S."/>
        </authorList>
    </citation>
    <scope>NUCLEOTIDE SEQUENCE [LARGE SCALE GENOMIC DNA]</scope>
    <source>
        <strain evidence="3">DSM 17659</strain>
    </source>
</reference>
<keyword evidence="3" id="KW-1185">Reference proteome</keyword>
<accession>A0A1M5KNF9</accession>
<dbReference type="Proteomes" id="UP000184020">
    <property type="component" value="Unassembled WGS sequence"/>
</dbReference>
<dbReference type="AlphaFoldDB" id="A0A1M5KNF9"/>
<protein>
    <recommendedName>
        <fullName evidence="1">AbiTii domain-containing protein</fullName>
    </recommendedName>
</protein>
<gene>
    <name evidence="2" type="ORF">SAMN05444372_10717</name>
</gene>
<organism evidence="2 3">
    <name type="scientific">Flavobacterium micromati</name>
    <dbReference type="NCBI Taxonomy" id="229205"/>
    <lineage>
        <taxon>Bacteria</taxon>
        <taxon>Pseudomonadati</taxon>
        <taxon>Bacteroidota</taxon>
        <taxon>Flavobacteriia</taxon>
        <taxon>Flavobacteriales</taxon>
        <taxon>Flavobacteriaceae</taxon>
        <taxon>Flavobacterium</taxon>
    </lineage>
</organism>